<sequence length="164" mass="19022">MRICLHSAAVIMTGPSSAIHSFNKSLRKAIVPEGDDADTEVRRNVAIRIQRAWRKKQRTTYLGSDFLWTNISIHARMKVDRTAAEEGKNEKRERWRRGIFLAARLQDGDDMHSKSDDQNIDAVRKHLETQHWLELIDGKHRYGSNLKVRDDQPTRTGKVLVRDH</sequence>
<protein>
    <submittedName>
        <fullName evidence="2">Uncharacterized protein</fullName>
    </submittedName>
</protein>
<organism evidence="2 3">
    <name type="scientific">Grifola frondosa</name>
    <name type="common">Maitake</name>
    <name type="synonym">Polyporus frondosus</name>
    <dbReference type="NCBI Taxonomy" id="5627"/>
    <lineage>
        <taxon>Eukaryota</taxon>
        <taxon>Fungi</taxon>
        <taxon>Dikarya</taxon>
        <taxon>Basidiomycota</taxon>
        <taxon>Agaricomycotina</taxon>
        <taxon>Agaricomycetes</taxon>
        <taxon>Polyporales</taxon>
        <taxon>Grifolaceae</taxon>
        <taxon>Grifola</taxon>
    </lineage>
</organism>
<dbReference type="Proteomes" id="UP000092993">
    <property type="component" value="Unassembled WGS sequence"/>
</dbReference>
<proteinExistence type="predicted"/>
<evidence type="ECO:0000313" key="3">
    <source>
        <dbReference type="Proteomes" id="UP000092993"/>
    </source>
</evidence>
<keyword evidence="3" id="KW-1185">Reference proteome</keyword>
<reference evidence="2 3" key="1">
    <citation type="submission" date="2016-03" db="EMBL/GenBank/DDBJ databases">
        <title>Whole genome sequencing of Grifola frondosa 9006-11.</title>
        <authorList>
            <person name="Min B."/>
            <person name="Park H."/>
            <person name="Kim J.-G."/>
            <person name="Cho H."/>
            <person name="Oh Y.-L."/>
            <person name="Kong W.-S."/>
            <person name="Choi I.-G."/>
        </authorList>
    </citation>
    <scope>NUCLEOTIDE SEQUENCE [LARGE SCALE GENOMIC DNA]</scope>
    <source>
        <strain evidence="2 3">9006-11</strain>
    </source>
</reference>
<comment type="caution">
    <text evidence="2">The sequence shown here is derived from an EMBL/GenBank/DDBJ whole genome shotgun (WGS) entry which is preliminary data.</text>
</comment>
<dbReference type="OrthoDB" id="7344096at2759"/>
<accession>A0A1C7MSN2</accession>
<dbReference type="STRING" id="5627.A0A1C7MSN2"/>
<gene>
    <name evidence="2" type="ORF">A0H81_00828</name>
</gene>
<dbReference type="AlphaFoldDB" id="A0A1C7MSN2"/>
<evidence type="ECO:0000256" key="1">
    <source>
        <dbReference type="SAM" id="MobiDB-lite"/>
    </source>
</evidence>
<dbReference type="OMA" id="ISIHARM"/>
<dbReference type="EMBL" id="LUGG01000001">
    <property type="protein sequence ID" value="OBZ79439.1"/>
    <property type="molecule type" value="Genomic_DNA"/>
</dbReference>
<feature type="region of interest" description="Disordered" evidence="1">
    <location>
        <begin position="144"/>
        <end position="164"/>
    </location>
</feature>
<evidence type="ECO:0000313" key="2">
    <source>
        <dbReference type="EMBL" id="OBZ79439.1"/>
    </source>
</evidence>
<name>A0A1C7MSN2_GRIFR</name>